<evidence type="ECO:0000256" key="1">
    <source>
        <dbReference type="ARBA" id="ARBA00001947"/>
    </source>
</evidence>
<evidence type="ECO:0000256" key="3">
    <source>
        <dbReference type="ARBA" id="ARBA00022692"/>
    </source>
</evidence>
<organism evidence="12 13">
    <name type="scientific">Streptomyces galbus</name>
    <dbReference type="NCBI Taxonomy" id="33898"/>
    <lineage>
        <taxon>Bacteria</taxon>
        <taxon>Bacillati</taxon>
        <taxon>Actinomycetota</taxon>
        <taxon>Actinomycetes</taxon>
        <taxon>Kitasatosporales</taxon>
        <taxon>Streptomycetaceae</taxon>
        <taxon>Streptomyces</taxon>
    </lineage>
</organism>
<dbReference type="GO" id="GO:0012505">
    <property type="term" value="C:endomembrane system"/>
    <property type="evidence" value="ECO:0007669"/>
    <property type="project" value="UniProtKB-SubCell"/>
</dbReference>
<keyword evidence="4" id="KW-0479">Metal-binding</keyword>
<dbReference type="CDD" id="cd08287">
    <property type="entry name" value="FDH_like_ADH3"/>
    <property type="match status" value="1"/>
</dbReference>
<protein>
    <submittedName>
        <fullName evidence="12">Zinc-binding dehydrogenase</fullName>
    </submittedName>
</protein>
<feature type="transmembrane region" description="Helical" evidence="9">
    <location>
        <begin position="152"/>
        <end position="173"/>
    </location>
</feature>
<evidence type="ECO:0000259" key="10">
    <source>
        <dbReference type="Pfam" id="PF00107"/>
    </source>
</evidence>
<dbReference type="InterPro" id="IPR013154">
    <property type="entry name" value="ADH-like_N"/>
</dbReference>
<comment type="caution">
    <text evidence="12">The sequence shown here is derived from an EMBL/GenBank/DDBJ whole genome shotgun (WGS) entry which is preliminary data.</text>
</comment>
<dbReference type="Proteomes" id="UP000308632">
    <property type="component" value="Unassembled WGS sequence"/>
</dbReference>
<dbReference type="GO" id="GO:0030026">
    <property type="term" value="P:intracellular manganese ion homeostasis"/>
    <property type="evidence" value="ECO:0007669"/>
    <property type="project" value="InterPro"/>
</dbReference>
<dbReference type="AlphaFoldDB" id="A0A4U5X0G5"/>
<dbReference type="SUPFAM" id="SSF51735">
    <property type="entry name" value="NAD(P)-binding Rossmann-fold domains"/>
    <property type="match status" value="1"/>
</dbReference>
<evidence type="ECO:0000256" key="7">
    <source>
        <dbReference type="ARBA" id="ARBA00023136"/>
    </source>
</evidence>
<dbReference type="InterPro" id="IPR013149">
    <property type="entry name" value="ADH-like_C"/>
</dbReference>
<dbReference type="GO" id="GO:0046872">
    <property type="term" value="F:metal ion binding"/>
    <property type="evidence" value="ECO:0007669"/>
    <property type="project" value="UniProtKB-KW"/>
</dbReference>
<keyword evidence="3 9" id="KW-0812">Transmembrane</keyword>
<feature type="domain" description="Alcohol dehydrogenase-like N-terminal" evidence="11">
    <location>
        <begin position="333"/>
        <end position="443"/>
    </location>
</feature>
<dbReference type="InterPro" id="IPR036291">
    <property type="entry name" value="NAD(P)-bd_dom_sf"/>
</dbReference>
<reference evidence="12 13" key="1">
    <citation type="submission" date="2019-04" db="EMBL/GenBank/DDBJ databases">
        <title>Streptomyces lasaliensis sp.nov., an Actinomycete isolated from soil which produces the polyether antibiotic lasalocid.</title>
        <authorList>
            <person name="Erwin G."/>
            <person name="Haber C."/>
        </authorList>
    </citation>
    <scope>NUCLEOTIDE SEQUENCE [LARGE SCALE GENOMIC DNA]</scope>
    <source>
        <strain evidence="12 13">DSM 40089</strain>
    </source>
</reference>
<evidence type="ECO:0000256" key="8">
    <source>
        <dbReference type="SAM" id="MobiDB-lite"/>
    </source>
</evidence>
<accession>A0A4U5X0G5</accession>
<dbReference type="Gene3D" id="3.90.180.10">
    <property type="entry name" value="Medium-chain alcohol dehydrogenases, catalytic domain"/>
    <property type="match status" value="1"/>
</dbReference>
<comment type="cofactor">
    <cofactor evidence="1">
        <name>Zn(2+)</name>
        <dbReference type="ChEBI" id="CHEBI:29105"/>
    </cofactor>
</comment>
<keyword evidence="5" id="KW-0862">Zinc</keyword>
<feature type="transmembrane region" description="Helical" evidence="9">
    <location>
        <begin position="20"/>
        <end position="43"/>
    </location>
</feature>
<evidence type="ECO:0000256" key="2">
    <source>
        <dbReference type="ARBA" id="ARBA00004127"/>
    </source>
</evidence>
<dbReference type="InterPro" id="IPR008217">
    <property type="entry name" value="Ccc1_fam"/>
</dbReference>
<sequence>MNAPMHDEAHGGTLGARLNWLRAAVLGANDGIVSTAGLVVGVAGATDDRAALLTAGLAGLLAGSMSMAAGEYVSVSTQRDSEKAALALERRELRDQPEAELEELADLLQERGLSREVAREAAEQLTARDALRAHARVELGIDPDDLTNPWHAAWASFLAFTVGALLPLLAIVLPPAGWRLGVTVGSVLAALVLTGWSSARLGAAPRAARWCATSWAVRSRWGSPTPSARCWARPASDTARWAGVPPARRGPPRCRPAAVRSRGPAGLTLAARPAPGAAYGEVRPPTPRAQPFPVGRPRTDPAREGSPPMRATTIHAPYDMRVEDVPEPVVQLPTDAVVRVLRACICGSDLWAYRGEAARQPGQRIGHEFLGVVEETGSEVGTVRRGDLVVAPFMWSDGVCDYCREGLTTSCAHGGFWGSVGYDGGQGEAVRVPFADGTLVQLPKDAASDDHLLSALLTLSDVLGTGHHAALGAGVRPGATVAVVGDGAVGLCAVLAAKRLGAERIIALGRHEVRTGIARRFGATDVVAERGDAAVEAVRELTRGQGAHAVVEAVGTEQSMRTAIGVARDGGAVGFVGVPHGSSTGVDLSVLFDRNVALRGGVAPVRAYIPDLLPDVLDGTIDPSPVFDLTVGIEGVPDGYKAMDERTALKVLVTN</sequence>
<dbReference type="InterPro" id="IPR011032">
    <property type="entry name" value="GroES-like_sf"/>
</dbReference>
<dbReference type="EMBL" id="SZPR01000013">
    <property type="protein sequence ID" value="TKT08435.1"/>
    <property type="molecule type" value="Genomic_DNA"/>
</dbReference>
<feature type="transmembrane region" description="Helical" evidence="9">
    <location>
        <begin position="180"/>
        <end position="199"/>
    </location>
</feature>
<dbReference type="Pfam" id="PF08240">
    <property type="entry name" value="ADH_N"/>
    <property type="match status" value="1"/>
</dbReference>
<dbReference type="Pfam" id="PF00107">
    <property type="entry name" value="ADH_zinc_N"/>
    <property type="match status" value="1"/>
</dbReference>
<evidence type="ECO:0000256" key="4">
    <source>
        <dbReference type="ARBA" id="ARBA00022723"/>
    </source>
</evidence>
<evidence type="ECO:0000313" key="13">
    <source>
        <dbReference type="Proteomes" id="UP000308632"/>
    </source>
</evidence>
<dbReference type="Gene3D" id="3.40.50.720">
    <property type="entry name" value="NAD(P)-binding Rossmann-like Domain"/>
    <property type="match status" value="1"/>
</dbReference>
<feature type="transmembrane region" description="Helical" evidence="9">
    <location>
        <begin position="50"/>
        <end position="69"/>
    </location>
</feature>
<feature type="region of interest" description="Disordered" evidence="8">
    <location>
        <begin position="240"/>
        <end position="311"/>
    </location>
</feature>
<feature type="domain" description="Alcohol dehydrogenase-like C-terminal" evidence="10">
    <location>
        <begin position="488"/>
        <end position="604"/>
    </location>
</feature>
<dbReference type="GO" id="GO:0005384">
    <property type="term" value="F:manganese ion transmembrane transporter activity"/>
    <property type="evidence" value="ECO:0007669"/>
    <property type="project" value="InterPro"/>
</dbReference>
<dbReference type="Pfam" id="PF01988">
    <property type="entry name" value="VIT1"/>
    <property type="match status" value="1"/>
</dbReference>
<evidence type="ECO:0000256" key="6">
    <source>
        <dbReference type="ARBA" id="ARBA00022989"/>
    </source>
</evidence>
<evidence type="ECO:0000259" key="11">
    <source>
        <dbReference type="Pfam" id="PF08240"/>
    </source>
</evidence>
<keyword evidence="6 9" id="KW-1133">Transmembrane helix</keyword>
<keyword evidence="7 9" id="KW-0472">Membrane</keyword>
<evidence type="ECO:0000256" key="9">
    <source>
        <dbReference type="SAM" id="Phobius"/>
    </source>
</evidence>
<evidence type="ECO:0000256" key="5">
    <source>
        <dbReference type="ARBA" id="ARBA00022833"/>
    </source>
</evidence>
<proteinExistence type="predicted"/>
<name>A0A4U5X0G5_STRGB</name>
<dbReference type="PANTHER" id="PTHR42813:SF2">
    <property type="entry name" value="DEHYDROGENASE, ZINC-CONTAINING, PUTATIVE (AFU_ORTHOLOGUE AFUA_2G02810)-RELATED"/>
    <property type="match status" value="1"/>
</dbReference>
<comment type="subcellular location">
    <subcellularLocation>
        <location evidence="2">Endomembrane system</location>
        <topology evidence="2">Multi-pass membrane protein</topology>
    </subcellularLocation>
</comment>
<dbReference type="SUPFAM" id="SSF50129">
    <property type="entry name" value="GroES-like"/>
    <property type="match status" value="1"/>
</dbReference>
<dbReference type="PANTHER" id="PTHR42813">
    <property type="entry name" value="ZINC-TYPE ALCOHOL DEHYDROGENASE-LIKE"/>
    <property type="match status" value="1"/>
</dbReference>
<dbReference type="CDD" id="cd02432">
    <property type="entry name" value="Nodulin-21_like_1"/>
    <property type="match status" value="1"/>
</dbReference>
<gene>
    <name evidence="12" type="ORF">E4U92_16480</name>
</gene>
<evidence type="ECO:0000313" key="12">
    <source>
        <dbReference type="EMBL" id="TKT08435.1"/>
    </source>
</evidence>